<accession>A0A6J5S593</accession>
<dbReference type="EMBL" id="LR797331">
    <property type="protein sequence ID" value="CAB4203475.1"/>
    <property type="molecule type" value="Genomic_DNA"/>
</dbReference>
<name>A0A6J5S593_9CAUD</name>
<sequence length="121" mass="13492">MADVIDNYETIVRRARRRWPGCRVTRYGNWPDNIGRVNIFIPVEPPKHAIEAWAHRSAEPVGGRNGKPLTGWTGSYGHDDSDNGQESARGNDPVEAILNAIKAEREDAEETLAGLAVWEKT</sequence>
<organism evidence="2">
    <name type="scientific">uncultured Caudovirales phage</name>
    <dbReference type="NCBI Taxonomy" id="2100421"/>
    <lineage>
        <taxon>Viruses</taxon>
        <taxon>Duplodnaviria</taxon>
        <taxon>Heunggongvirae</taxon>
        <taxon>Uroviricota</taxon>
        <taxon>Caudoviricetes</taxon>
        <taxon>Peduoviridae</taxon>
        <taxon>Maltschvirus</taxon>
        <taxon>Maltschvirus maltsch</taxon>
    </lineage>
</organism>
<evidence type="ECO:0000256" key="1">
    <source>
        <dbReference type="SAM" id="MobiDB-lite"/>
    </source>
</evidence>
<proteinExistence type="predicted"/>
<reference evidence="2" key="1">
    <citation type="submission" date="2020-05" db="EMBL/GenBank/DDBJ databases">
        <authorList>
            <person name="Chiriac C."/>
            <person name="Salcher M."/>
            <person name="Ghai R."/>
            <person name="Kavagutti S V."/>
        </authorList>
    </citation>
    <scope>NUCLEOTIDE SEQUENCE</scope>
</reference>
<gene>
    <name evidence="2" type="ORF">UFOVP1382_91</name>
</gene>
<feature type="region of interest" description="Disordered" evidence="1">
    <location>
        <begin position="59"/>
        <end position="91"/>
    </location>
</feature>
<protein>
    <submittedName>
        <fullName evidence="2">Uncharacterized protein</fullName>
    </submittedName>
</protein>
<evidence type="ECO:0000313" key="2">
    <source>
        <dbReference type="EMBL" id="CAB4203475.1"/>
    </source>
</evidence>